<dbReference type="STRING" id="1576369.SAMN05421753_11741"/>
<dbReference type="GO" id="GO:0003676">
    <property type="term" value="F:nucleic acid binding"/>
    <property type="evidence" value="ECO:0007669"/>
    <property type="project" value="InterPro"/>
</dbReference>
<dbReference type="EMBL" id="FOQD01000017">
    <property type="protein sequence ID" value="SFJ25089.1"/>
    <property type="molecule type" value="Genomic_DNA"/>
</dbReference>
<name>A0A1I3PUG1_9PLAN</name>
<dbReference type="InterPro" id="IPR012337">
    <property type="entry name" value="RNaseH-like_sf"/>
</dbReference>
<dbReference type="Proteomes" id="UP000199518">
    <property type="component" value="Unassembled WGS sequence"/>
</dbReference>
<dbReference type="InterPro" id="IPR036397">
    <property type="entry name" value="RNaseH_sf"/>
</dbReference>
<proteinExistence type="predicted"/>
<dbReference type="AlphaFoldDB" id="A0A1I3PUG1"/>
<dbReference type="SUPFAM" id="SSF53098">
    <property type="entry name" value="Ribonuclease H-like"/>
    <property type="match status" value="1"/>
</dbReference>
<accession>A0A1I3PUG1</accession>
<reference evidence="2" key="1">
    <citation type="submission" date="2016-10" db="EMBL/GenBank/DDBJ databases">
        <authorList>
            <person name="Varghese N."/>
            <person name="Submissions S."/>
        </authorList>
    </citation>
    <scope>NUCLEOTIDE SEQUENCE [LARGE SCALE GENOMIC DNA]</scope>
    <source>
        <strain evidence="2">DSM 26348</strain>
    </source>
</reference>
<organism evidence="1 2">
    <name type="scientific">Planctomicrobium piriforme</name>
    <dbReference type="NCBI Taxonomy" id="1576369"/>
    <lineage>
        <taxon>Bacteria</taxon>
        <taxon>Pseudomonadati</taxon>
        <taxon>Planctomycetota</taxon>
        <taxon>Planctomycetia</taxon>
        <taxon>Planctomycetales</taxon>
        <taxon>Planctomycetaceae</taxon>
        <taxon>Planctomicrobium</taxon>
    </lineage>
</organism>
<keyword evidence="2" id="KW-1185">Reference proteome</keyword>
<sequence>MDEAGYGPNLGPLLITVTKWRTPECPTQCEFYKALQPVVSANNHFEGKRLHLADSKVVFTGKDGFASLERSALALLGCVGEEIDSFQKLWSCLTRHAMSAVPEKLPPWYHADISLPVAASREQVRDLTGRLQQRLQQAGLHLAEIHSDVVIEPRFNRLTLADGSNKSLALTRLAFALLRRAWCPDAPGRTLFVGDKHGGRNRYDELLSEFLDGHLIFRMEEGQTLSRYRVGGTELRFQVQGEQHLPVACASIISKYVRELAMDLFNAYWAQHCPELKPTRGYPNDAKRFRAAIEPMRLQLGIEEHVLWRER</sequence>
<gene>
    <name evidence="1" type="ORF">SAMN05421753_11741</name>
</gene>
<evidence type="ECO:0000313" key="1">
    <source>
        <dbReference type="EMBL" id="SFJ25089.1"/>
    </source>
</evidence>
<protein>
    <submittedName>
        <fullName evidence="1">Uncharacterized protein</fullName>
    </submittedName>
</protein>
<evidence type="ECO:0000313" key="2">
    <source>
        <dbReference type="Proteomes" id="UP000199518"/>
    </source>
</evidence>
<dbReference type="Gene3D" id="3.30.420.10">
    <property type="entry name" value="Ribonuclease H-like superfamily/Ribonuclease H"/>
    <property type="match status" value="1"/>
</dbReference>